<reference evidence="2" key="1">
    <citation type="journal article" date="2021" name="PeerJ">
        <title>Extensive microbial diversity within the chicken gut microbiome revealed by metagenomics and culture.</title>
        <authorList>
            <person name="Gilroy R."/>
            <person name="Ravi A."/>
            <person name="Getino M."/>
            <person name="Pursley I."/>
            <person name="Horton D.L."/>
            <person name="Alikhan N.F."/>
            <person name="Baker D."/>
            <person name="Gharbi K."/>
            <person name="Hall N."/>
            <person name="Watson M."/>
            <person name="Adriaenssens E.M."/>
            <person name="Foster-Nyarko E."/>
            <person name="Jarju S."/>
            <person name="Secka A."/>
            <person name="Antonio M."/>
            <person name="Oren A."/>
            <person name="Chaudhuri R.R."/>
            <person name="La Ragione R."/>
            <person name="Hildebrand F."/>
            <person name="Pallen M.J."/>
        </authorList>
    </citation>
    <scope>NUCLEOTIDE SEQUENCE</scope>
    <source>
        <strain evidence="2">G4-2901</strain>
    </source>
</reference>
<dbReference type="Pfam" id="PF01381">
    <property type="entry name" value="HTH_3"/>
    <property type="match status" value="1"/>
</dbReference>
<dbReference type="InterPro" id="IPR010982">
    <property type="entry name" value="Lambda_DNA-bd_dom_sf"/>
</dbReference>
<dbReference type="EMBL" id="JAHLFW010000091">
    <property type="protein sequence ID" value="MBU3838838.1"/>
    <property type="molecule type" value="Genomic_DNA"/>
</dbReference>
<dbReference type="Gene3D" id="1.10.260.40">
    <property type="entry name" value="lambda repressor-like DNA-binding domains"/>
    <property type="match status" value="1"/>
</dbReference>
<proteinExistence type="predicted"/>
<accession>A0A948TCV9</accession>
<evidence type="ECO:0000259" key="1">
    <source>
        <dbReference type="PROSITE" id="PS50943"/>
    </source>
</evidence>
<sequence>MNNILSALESYMLDNADDVAKAMADDFRKRRIEKNLTREQVAELSGVAVSNIVRFEQKGLISLKNLISLAMVLDYTSEIKNIFSQPKYSTMEELTQIRKNMGKSRAYRKSSARTEGQ</sequence>
<evidence type="ECO:0000313" key="3">
    <source>
        <dbReference type="Proteomes" id="UP000783796"/>
    </source>
</evidence>
<dbReference type="PROSITE" id="PS50943">
    <property type="entry name" value="HTH_CROC1"/>
    <property type="match status" value="1"/>
</dbReference>
<dbReference type="InterPro" id="IPR001387">
    <property type="entry name" value="Cro/C1-type_HTH"/>
</dbReference>
<dbReference type="Proteomes" id="UP000783796">
    <property type="component" value="Unassembled WGS sequence"/>
</dbReference>
<gene>
    <name evidence="2" type="ORF">H9777_11130</name>
</gene>
<dbReference type="GO" id="GO:0003677">
    <property type="term" value="F:DNA binding"/>
    <property type="evidence" value="ECO:0007669"/>
    <property type="project" value="InterPro"/>
</dbReference>
<dbReference type="SMART" id="SM00530">
    <property type="entry name" value="HTH_XRE"/>
    <property type="match status" value="1"/>
</dbReference>
<protein>
    <submittedName>
        <fullName evidence="2">Helix-turn-helix domain-containing protein</fullName>
    </submittedName>
</protein>
<organism evidence="2 3">
    <name type="scientific">Candidatus Phocaeicola faecigallinarum</name>
    <dbReference type="NCBI Taxonomy" id="2838732"/>
    <lineage>
        <taxon>Bacteria</taxon>
        <taxon>Pseudomonadati</taxon>
        <taxon>Bacteroidota</taxon>
        <taxon>Bacteroidia</taxon>
        <taxon>Bacteroidales</taxon>
        <taxon>Bacteroidaceae</taxon>
        <taxon>Phocaeicola</taxon>
    </lineage>
</organism>
<name>A0A948TCV9_9BACT</name>
<reference evidence="2" key="2">
    <citation type="submission" date="2021-04" db="EMBL/GenBank/DDBJ databases">
        <authorList>
            <person name="Gilroy R."/>
        </authorList>
    </citation>
    <scope>NUCLEOTIDE SEQUENCE</scope>
    <source>
        <strain evidence="2">G4-2901</strain>
    </source>
</reference>
<dbReference type="AlphaFoldDB" id="A0A948TCV9"/>
<feature type="domain" description="HTH cro/C1-type" evidence="1">
    <location>
        <begin position="27"/>
        <end position="79"/>
    </location>
</feature>
<dbReference type="CDD" id="cd00093">
    <property type="entry name" value="HTH_XRE"/>
    <property type="match status" value="1"/>
</dbReference>
<dbReference type="SUPFAM" id="SSF47413">
    <property type="entry name" value="lambda repressor-like DNA-binding domains"/>
    <property type="match status" value="1"/>
</dbReference>
<evidence type="ECO:0000313" key="2">
    <source>
        <dbReference type="EMBL" id="MBU3838838.1"/>
    </source>
</evidence>
<comment type="caution">
    <text evidence="2">The sequence shown here is derived from an EMBL/GenBank/DDBJ whole genome shotgun (WGS) entry which is preliminary data.</text>
</comment>